<dbReference type="Proteomes" id="UP001056249">
    <property type="component" value="Segment"/>
</dbReference>
<organism evidence="1 2">
    <name type="scientific">Enterococcus phage Sw5</name>
    <dbReference type="NCBI Taxonomy" id="2950724"/>
    <lineage>
        <taxon>Viruses</taxon>
        <taxon>Duplodnaviria</taxon>
        <taxon>Heunggongvirae</taxon>
        <taxon>Uroviricota</taxon>
        <taxon>Caudoviricetes</taxon>
        <taxon>Herelleviridae</taxon>
        <taxon>Brockvirinae</taxon>
        <taxon>Kochikohdavirus</taxon>
        <taxon>Kochikohdavirus Sw5</taxon>
    </lineage>
</organism>
<dbReference type="EMBL" id="ON286976">
    <property type="protein sequence ID" value="USL84205.1"/>
    <property type="molecule type" value="Genomic_DNA"/>
</dbReference>
<gene>
    <name evidence="1" type="ORF">Sw5_153</name>
</gene>
<reference evidence="1 2" key="1">
    <citation type="submission" date="2022-04" db="EMBL/GenBank/DDBJ databases">
        <authorList>
            <person name="Buttimer C.T.H."/>
        </authorList>
    </citation>
    <scope>NUCLEOTIDE SEQUENCE [LARGE SCALE GENOMIC DNA]</scope>
</reference>
<sequence>MKTTKLYIFHRKSELNWFLDNLEANNQKVVGFAIDPLTGARELIIETIKE</sequence>
<proteinExistence type="predicted"/>
<evidence type="ECO:0000313" key="2">
    <source>
        <dbReference type="Proteomes" id="UP001056249"/>
    </source>
</evidence>
<protein>
    <submittedName>
        <fullName evidence="1">Uncharacterized protein</fullName>
    </submittedName>
</protein>
<keyword evidence="2" id="KW-1185">Reference proteome</keyword>
<evidence type="ECO:0000313" key="1">
    <source>
        <dbReference type="EMBL" id="USL84205.1"/>
    </source>
</evidence>
<name>A0A9E7MHR3_9CAUD</name>
<accession>A0A9E7MHR3</accession>